<reference evidence="2" key="1">
    <citation type="journal article" date="2024" name="Proc. Natl. Acad. Sci. U.S.A.">
        <title>Extraordinary preservation of gene collinearity over three hundred million years revealed in homosporous lycophytes.</title>
        <authorList>
            <person name="Li C."/>
            <person name="Wickell D."/>
            <person name="Kuo L.Y."/>
            <person name="Chen X."/>
            <person name="Nie B."/>
            <person name="Liao X."/>
            <person name="Peng D."/>
            <person name="Ji J."/>
            <person name="Jenkins J."/>
            <person name="Williams M."/>
            <person name="Shu S."/>
            <person name="Plott C."/>
            <person name="Barry K."/>
            <person name="Rajasekar S."/>
            <person name="Grimwood J."/>
            <person name="Han X."/>
            <person name="Sun S."/>
            <person name="Hou Z."/>
            <person name="He W."/>
            <person name="Dai G."/>
            <person name="Sun C."/>
            <person name="Schmutz J."/>
            <person name="Leebens-Mack J.H."/>
            <person name="Li F.W."/>
            <person name="Wang L."/>
        </authorList>
    </citation>
    <scope>NUCLEOTIDE SEQUENCE [LARGE SCALE GENOMIC DNA]</scope>
    <source>
        <strain evidence="2">cv. PW_Plant_1</strain>
    </source>
</reference>
<sequence length="409" mass="44939">MKSPRLSTLSNAQIKELSSSGEDGSSSEWRHNDLKAIGKDEAQRFPTESVFPDKDANDLDRELALRFEKLKASWASLEKERAVRPFREGIDKEPQDMQTRRTENEFIFRNPFVQGNRLLLEVHEDSLPADLAARFQALQRAIYTFPSTPAPATSPAQATMNDLKTISDRATVSIAAVPSVASASASSFPALASALRLETTATETAVAKTKRSASIPVSASSSLPPSSGSGFSVSSPSSCASSAPASSLKHVKHHHFDLSSNLKTAASGHAHSRKTSSDLENTKSSKTRTKKEAKQNVLLFSLSDVEELLESFTEEIVSKKREKLKEAEFLHRLITSKDPLTFWCKELDATPPASAGEKPWKEVAQHLTESSVSHHLESWKEDSDPGEDSHSFSNKHGLKAKSLKRWNFI</sequence>
<accession>A0ACC2DZ65</accession>
<comment type="caution">
    <text evidence="1">The sequence shown here is derived from an EMBL/GenBank/DDBJ whole genome shotgun (WGS) entry which is preliminary data.</text>
</comment>
<dbReference type="EMBL" id="CM055095">
    <property type="protein sequence ID" value="KAJ7559494.1"/>
    <property type="molecule type" value="Genomic_DNA"/>
</dbReference>
<dbReference type="Proteomes" id="UP001162992">
    <property type="component" value="Chromosome 4"/>
</dbReference>
<keyword evidence="2" id="KW-1185">Reference proteome</keyword>
<gene>
    <name evidence="1" type="ORF">O6H91_04G087700</name>
</gene>
<organism evidence="1 2">
    <name type="scientific">Diphasiastrum complanatum</name>
    <name type="common">Issler's clubmoss</name>
    <name type="synonym">Lycopodium complanatum</name>
    <dbReference type="NCBI Taxonomy" id="34168"/>
    <lineage>
        <taxon>Eukaryota</taxon>
        <taxon>Viridiplantae</taxon>
        <taxon>Streptophyta</taxon>
        <taxon>Embryophyta</taxon>
        <taxon>Tracheophyta</taxon>
        <taxon>Lycopodiopsida</taxon>
        <taxon>Lycopodiales</taxon>
        <taxon>Lycopodiaceae</taxon>
        <taxon>Lycopodioideae</taxon>
        <taxon>Diphasiastrum</taxon>
    </lineage>
</organism>
<name>A0ACC2DZ65_DIPCM</name>
<evidence type="ECO:0000313" key="1">
    <source>
        <dbReference type="EMBL" id="KAJ7559494.1"/>
    </source>
</evidence>
<proteinExistence type="predicted"/>
<protein>
    <submittedName>
        <fullName evidence="1">Uncharacterized protein</fullName>
    </submittedName>
</protein>
<evidence type="ECO:0000313" key="2">
    <source>
        <dbReference type="Proteomes" id="UP001162992"/>
    </source>
</evidence>